<dbReference type="InterPro" id="IPR035965">
    <property type="entry name" value="PAS-like_dom_sf"/>
</dbReference>
<dbReference type="GeneID" id="17310678"/>
<feature type="region of interest" description="Disordered" evidence="1">
    <location>
        <begin position="1"/>
        <end position="26"/>
    </location>
</feature>
<evidence type="ECO:0000256" key="1">
    <source>
        <dbReference type="SAM" id="MobiDB-lite"/>
    </source>
</evidence>
<evidence type="ECO:0008006" key="5">
    <source>
        <dbReference type="Google" id="ProtNLM"/>
    </source>
</evidence>
<reference evidence="4" key="2">
    <citation type="submission" date="2012-11" db="EMBL/GenBank/DDBJ databases">
        <authorList>
            <person name="Kuo A."/>
            <person name="Curtis B.A."/>
            <person name="Tanifuji G."/>
            <person name="Burki F."/>
            <person name="Gruber A."/>
            <person name="Irimia M."/>
            <person name="Maruyama S."/>
            <person name="Arias M.C."/>
            <person name="Ball S.G."/>
            <person name="Gile G.H."/>
            <person name="Hirakawa Y."/>
            <person name="Hopkins J.F."/>
            <person name="Rensing S.A."/>
            <person name="Schmutz J."/>
            <person name="Symeonidi A."/>
            <person name="Elias M."/>
            <person name="Eveleigh R.J."/>
            <person name="Herman E.K."/>
            <person name="Klute M.J."/>
            <person name="Nakayama T."/>
            <person name="Obornik M."/>
            <person name="Reyes-Prieto A."/>
            <person name="Armbrust E.V."/>
            <person name="Aves S.J."/>
            <person name="Beiko R.G."/>
            <person name="Coutinho P."/>
            <person name="Dacks J.B."/>
            <person name="Durnford D.G."/>
            <person name="Fast N.M."/>
            <person name="Green B.R."/>
            <person name="Grisdale C."/>
            <person name="Hempe F."/>
            <person name="Henrissat B."/>
            <person name="Hoppner M.P."/>
            <person name="Ishida K.-I."/>
            <person name="Kim E."/>
            <person name="Koreny L."/>
            <person name="Kroth P.G."/>
            <person name="Liu Y."/>
            <person name="Malik S.-B."/>
            <person name="Maier U.G."/>
            <person name="McRose D."/>
            <person name="Mock T."/>
            <person name="Neilson J.A."/>
            <person name="Onodera N.T."/>
            <person name="Poole A.M."/>
            <person name="Pritham E.J."/>
            <person name="Richards T.A."/>
            <person name="Rocap G."/>
            <person name="Roy S.W."/>
            <person name="Sarai C."/>
            <person name="Schaack S."/>
            <person name="Shirato S."/>
            <person name="Slamovits C.H."/>
            <person name="Spencer D.F."/>
            <person name="Suzuki S."/>
            <person name="Worden A.Z."/>
            <person name="Zauner S."/>
            <person name="Barry K."/>
            <person name="Bell C."/>
            <person name="Bharti A.K."/>
            <person name="Crow J.A."/>
            <person name="Grimwood J."/>
            <person name="Kramer R."/>
            <person name="Lindquist E."/>
            <person name="Lucas S."/>
            <person name="Salamov A."/>
            <person name="McFadden G.I."/>
            <person name="Lane C.E."/>
            <person name="Keeling P.J."/>
            <person name="Gray M.W."/>
            <person name="Grigoriev I.V."/>
            <person name="Archibald J.M."/>
        </authorList>
    </citation>
    <scope>NUCLEOTIDE SEQUENCE</scope>
    <source>
        <strain evidence="4">CCMP2712</strain>
    </source>
</reference>
<dbReference type="PaxDb" id="55529-EKX54130"/>
<reference evidence="2 4" key="1">
    <citation type="journal article" date="2012" name="Nature">
        <title>Algal genomes reveal evolutionary mosaicism and the fate of nucleomorphs.</title>
        <authorList>
            <consortium name="DOE Joint Genome Institute"/>
            <person name="Curtis B.A."/>
            <person name="Tanifuji G."/>
            <person name="Burki F."/>
            <person name="Gruber A."/>
            <person name="Irimia M."/>
            <person name="Maruyama S."/>
            <person name="Arias M.C."/>
            <person name="Ball S.G."/>
            <person name="Gile G.H."/>
            <person name="Hirakawa Y."/>
            <person name="Hopkins J.F."/>
            <person name="Kuo A."/>
            <person name="Rensing S.A."/>
            <person name="Schmutz J."/>
            <person name="Symeonidi A."/>
            <person name="Elias M."/>
            <person name="Eveleigh R.J."/>
            <person name="Herman E.K."/>
            <person name="Klute M.J."/>
            <person name="Nakayama T."/>
            <person name="Obornik M."/>
            <person name="Reyes-Prieto A."/>
            <person name="Armbrust E.V."/>
            <person name="Aves S.J."/>
            <person name="Beiko R.G."/>
            <person name="Coutinho P."/>
            <person name="Dacks J.B."/>
            <person name="Durnford D.G."/>
            <person name="Fast N.M."/>
            <person name="Green B.R."/>
            <person name="Grisdale C.J."/>
            <person name="Hempel F."/>
            <person name="Henrissat B."/>
            <person name="Hoppner M.P."/>
            <person name="Ishida K."/>
            <person name="Kim E."/>
            <person name="Koreny L."/>
            <person name="Kroth P.G."/>
            <person name="Liu Y."/>
            <person name="Malik S.B."/>
            <person name="Maier U.G."/>
            <person name="McRose D."/>
            <person name="Mock T."/>
            <person name="Neilson J.A."/>
            <person name="Onodera N.T."/>
            <person name="Poole A.M."/>
            <person name="Pritham E.J."/>
            <person name="Richards T.A."/>
            <person name="Rocap G."/>
            <person name="Roy S.W."/>
            <person name="Sarai C."/>
            <person name="Schaack S."/>
            <person name="Shirato S."/>
            <person name="Slamovits C.H."/>
            <person name="Spencer D.F."/>
            <person name="Suzuki S."/>
            <person name="Worden A.Z."/>
            <person name="Zauner S."/>
            <person name="Barry K."/>
            <person name="Bell C."/>
            <person name="Bharti A.K."/>
            <person name="Crow J.A."/>
            <person name="Grimwood J."/>
            <person name="Kramer R."/>
            <person name="Lindquist E."/>
            <person name="Lucas S."/>
            <person name="Salamov A."/>
            <person name="McFadden G.I."/>
            <person name="Lane C.E."/>
            <person name="Keeling P.J."/>
            <person name="Gray M.W."/>
            <person name="Grigoriev I.V."/>
            <person name="Archibald J.M."/>
        </authorList>
    </citation>
    <scope>NUCLEOTIDE SEQUENCE</scope>
    <source>
        <strain evidence="2 4">CCMP2712</strain>
    </source>
</reference>
<accession>L1K0Z8</accession>
<dbReference type="SUPFAM" id="SSF55785">
    <property type="entry name" value="PYP-like sensor domain (PAS domain)"/>
    <property type="match status" value="1"/>
</dbReference>
<feature type="compositionally biased region" description="Basic and acidic residues" evidence="1">
    <location>
        <begin position="16"/>
        <end position="26"/>
    </location>
</feature>
<evidence type="ECO:0000313" key="2">
    <source>
        <dbReference type="EMBL" id="EKX54130.1"/>
    </source>
</evidence>
<dbReference type="EMBL" id="JH992968">
    <property type="protein sequence ID" value="EKX54130.1"/>
    <property type="molecule type" value="Genomic_DNA"/>
</dbReference>
<dbReference type="EnsemblProtists" id="EKX54130">
    <property type="protein sequence ID" value="EKX54130"/>
    <property type="gene ID" value="GUITHDRAFT_100377"/>
</dbReference>
<sequence>MTMARYHPYSDSPTSRSEKSRMEKAEQRKRTRLLIEALDPLVPVFSRTCTAEKGSLRSKRTLLQLQEDTVFFLKRITRKKATRHDYVDCDVMREGMLSSSFIILVELDVTTGEIIQCSNGLSRWYQLHPSEIIGQNFAHFLDTNDVHRFKNFLRLSASKTTAKGIRVKLLTFGSKCYEQLECTVKAVQDPVNGRSVFLLSFDEEAPKNPDCFPLWSPCLLRGMSGIFRFDESQSSGPPTDVDGQMRKLSRKGNAELGWCQIGVSSLLKTESARAMLDRLGGENRQASSISSAFMRLVMKMVEMHLTFDFNSHDVPFVAMHARLKLPRVLGSLRTPWVEVLHTSLDGAPVEGFLTLAGTQLRFFAHRNSAPGSLHVTGAHYRQEEGVWKCYHTRTWIITPNKSRIYGQIFRDLDDKPYQFEQTFVRVEDPDRSLMCKYVV</sequence>
<protein>
    <recommendedName>
        <fullName evidence="5">PAS domain-containing protein</fullName>
    </recommendedName>
</protein>
<proteinExistence type="predicted"/>
<reference evidence="3" key="3">
    <citation type="submission" date="2016-03" db="UniProtKB">
        <authorList>
            <consortium name="EnsemblProtists"/>
        </authorList>
    </citation>
    <scope>IDENTIFICATION</scope>
</reference>
<organism evidence="2">
    <name type="scientific">Guillardia theta (strain CCMP2712)</name>
    <name type="common">Cryptophyte</name>
    <dbReference type="NCBI Taxonomy" id="905079"/>
    <lineage>
        <taxon>Eukaryota</taxon>
        <taxon>Cryptophyceae</taxon>
        <taxon>Pyrenomonadales</taxon>
        <taxon>Geminigeraceae</taxon>
        <taxon>Guillardia</taxon>
    </lineage>
</organism>
<dbReference type="Proteomes" id="UP000011087">
    <property type="component" value="Unassembled WGS sequence"/>
</dbReference>
<dbReference type="AlphaFoldDB" id="L1K0Z8"/>
<dbReference type="RefSeq" id="XP_005841110.1">
    <property type="nucleotide sequence ID" value="XM_005841053.1"/>
</dbReference>
<keyword evidence="4" id="KW-1185">Reference proteome</keyword>
<dbReference type="KEGG" id="gtt:GUITHDRAFT_100377"/>
<name>L1K0Z8_GUITC</name>
<evidence type="ECO:0000313" key="4">
    <source>
        <dbReference type="Proteomes" id="UP000011087"/>
    </source>
</evidence>
<evidence type="ECO:0000313" key="3">
    <source>
        <dbReference type="EnsemblProtists" id="EKX54130"/>
    </source>
</evidence>
<dbReference type="HOGENOM" id="CLU_037912_0_0_1"/>
<gene>
    <name evidence="2" type="ORF">GUITHDRAFT_100377</name>
</gene>